<evidence type="ECO:0000256" key="1">
    <source>
        <dbReference type="SAM" id="Coils"/>
    </source>
</evidence>
<organism evidence="2 3">
    <name type="scientific">Heliobacterium mobile</name>
    <name type="common">Heliobacillus mobilis</name>
    <dbReference type="NCBI Taxonomy" id="28064"/>
    <lineage>
        <taxon>Bacteria</taxon>
        <taxon>Bacillati</taxon>
        <taxon>Bacillota</taxon>
        <taxon>Clostridia</taxon>
        <taxon>Eubacteriales</taxon>
        <taxon>Heliobacteriaceae</taxon>
        <taxon>Heliobacterium</taxon>
    </lineage>
</organism>
<accession>A0A6I3SFE2</accession>
<dbReference type="Proteomes" id="UP000430670">
    <property type="component" value="Unassembled WGS sequence"/>
</dbReference>
<keyword evidence="1" id="KW-0175">Coiled coil</keyword>
<feature type="coiled-coil region" evidence="1">
    <location>
        <begin position="273"/>
        <end position="357"/>
    </location>
</feature>
<evidence type="ECO:0008006" key="4">
    <source>
        <dbReference type="Google" id="ProtNLM"/>
    </source>
</evidence>
<dbReference type="EMBL" id="WNKU01000001">
    <property type="protein sequence ID" value="MTV47780.1"/>
    <property type="molecule type" value="Genomic_DNA"/>
</dbReference>
<evidence type="ECO:0000313" key="3">
    <source>
        <dbReference type="Proteomes" id="UP000430670"/>
    </source>
</evidence>
<dbReference type="AlphaFoldDB" id="A0A6I3SFE2"/>
<comment type="caution">
    <text evidence="2">The sequence shown here is derived from an EMBL/GenBank/DDBJ whole genome shotgun (WGS) entry which is preliminary data.</text>
</comment>
<protein>
    <recommendedName>
        <fullName evidence="4">DUF2325 domain-containing protein</fullName>
    </recommendedName>
</protein>
<reference evidence="2 3" key="1">
    <citation type="submission" date="2019-11" db="EMBL/GenBank/DDBJ databases">
        <title>Whole-genome sequence of a the green, strictly anaerobic photosynthetic bacterium Heliobacillus mobilis DSM 6151.</title>
        <authorList>
            <person name="Kyndt J.A."/>
            <person name="Meyer T.E."/>
        </authorList>
    </citation>
    <scope>NUCLEOTIDE SEQUENCE [LARGE SCALE GENOMIC DNA]</scope>
    <source>
        <strain evidence="2 3">DSM 6151</strain>
    </source>
</reference>
<gene>
    <name evidence="2" type="ORF">GJ688_02125</name>
</gene>
<sequence>MAEAFGTCSEVYKTIDDIYQRDKFRYYRLARESIWYDNDIVTSSPLEIELYNKKALGILLSEEQKEILYIIKHGWKRIYYRVKDQNILDMKSIDNILGKSYNRDDTKSGAIIIALFLAHILNREINWDDIGLKMFYANALRRLMHSYGHMRINYQAAQSADKERAQKLRETIKARAKITRWNYYHFSRPKDKNALNWNDAYGLLLELAHVSDSVVESNQLSLEEIDSILYTYLNVFGESNENEAEQFLFGGYLVYALLKAYKRVKETYWGNNQETLYLEMENLEKQLKNTEAERQRLEDILKTYEDKIDKLNKKVESEYRRAAGEVQDQLRALEKENEKLRAERELDKQELQSLRELFFNLDKPIEITEEEGLIDLSTINGVIIGGHDRWRVKMKEKLPRWKFFGPEQYNVDLGIANADIVFFFTGYLSHTMYIPAITEARKYRVPVSYLRSVNEENALQEVKHGCRSVTASNVRR</sequence>
<keyword evidence="3" id="KW-1185">Reference proteome</keyword>
<name>A0A6I3SFE2_HELMO</name>
<evidence type="ECO:0000313" key="2">
    <source>
        <dbReference type="EMBL" id="MTV47780.1"/>
    </source>
</evidence>
<proteinExistence type="predicted"/>